<keyword evidence="8" id="KW-1185">Reference proteome</keyword>
<evidence type="ECO:0000313" key="8">
    <source>
        <dbReference type="Proteomes" id="UP000251835"/>
    </source>
</evidence>
<dbReference type="Pfam" id="PF13241">
    <property type="entry name" value="NAD_binding_7"/>
    <property type="match status" value="1"/>
</dbReference>
<dbReference type="PANTHER" id="PTHR35330">
    <property type="entry name" value="SIROHEME BIOSYNTHESIS PROTEIN MET8"/>
    <property type="match status" value="1"/>
</dbReference>
<dbReference type="SUPFAM" id="SSF75615">
    <property type="entry name" value="Siroheme synthase middle domains-like"/>
    <property type="match status" value="1"/>
</dbReference>
<keyword evidence="3" id="KW-0560">Oxidoreductase</keyword>
<evidence type="ECO:0000256" key="3">
    <source>
        <dbReference type="ARBA" id="ARBA00023002"/>
    </source>
</evidence>
<dbReference type="EMBL" id="QENZ01000003">
    <property type="protein sequence ID" value="PVX52162.1"/>
    <property type="molecule type" value="Genomic_DNA"/>
</dbReference>
<comment type="catalytic activity">
    <reaction evidence="6">
        <text>precorrin-2 + NAD(+) = sirohydrochlorin + NADH + 2 H(+)</text>
        <dbReference type="Rhea" id="RHEA:15613"/>
        <dbReference type="ChEBI" id="CHEBI:15378"/>
        <dbReference type="ChEBI" id="CHEBI:57540"/>
        <dbReference type="ChEBI" id="CHEBI:57945"/>
        <dbReference type="ChEBI" id="CHEBI:58351"/>
        <dbReference type="ChEBI" id="CHEBI:58827"/>
        <dbReference type="EC" id="1.3.1.76"/>
    </reaction>
</comment>
<gene>
    <name evidence="7" type="ORF">C7377_0463</name>
</gene>
<dbReference type="InterPro" id="IPR028161">
    <property type="entry name" value="Met8-like"/>
</dbReference>
<evidence type="ECO:0000313" key="7">
    <source>
        <dbReference type="EMBL" id="PVX52162.1"/>
    </source>
</evidence>
<dbReference type="InterPro" id="IPR006367">
    <property type="entry name" value="Sirohaem_synthase_N"/>
</dbReference>
<dbReference type="PANTHER" id="PTHR35330:SF1">
    <property type="entry name" value="SIROHEME BIOSYNTHESIS PROTEIN MET8"/>
    <property type="match status" value="1"/>
</dbReference>
<comment type="caution">
    <text evidence="7">The sequence shown here is derived from an EMBL/GenBank/DDBJ whole genome shotgun (WGS) entry which is preliminary data.</text>
</comment>
<dbReference type="GO" id="GO:0019354">
    <property type="term" value="P:siroheme biosynthetic process"/>
    <property type="evidence" value="ECO:0007669"/>
    <property type="project" value="UniProtKB-UniPathway"/>
</dbReference>
<dbReference type="Proteomes" id="UP000251835">
    <property type="component" value="Unassembled WGS sequence"/>
</dbReference>
<dbReference type="RefSeq" id="WP_116495712.1">
    <property type="nucleotide sequence ID" value="NZ_QENZ01000003.1"/>
</dbReference>
<evidence type="ECO:0000256" key="4">
    <source>
        <dbReference type="ARBA" id="ARBA00023027"/>
    </source>
</evidence>
<dbReference type="InterPro" id="IPR036291">
    <property type="entry name" value="NAD(P)-bd_dom_sf"/>
</dbReference>
<dbReference type="SUPFAM" id="SSF51735">
    <property type="entry name" value="NAD(P)-binding Rossmann-fold domains"/>
    <property type="match status" value="1"/>
</dbReference>
<dbReference type="EC" id="1.3.1.76" evidence="2"/>
<keyword evidence="4" id="KW-0520">NAD</keyword>
<dbReference type="GO" id="GO:0043115">
    <property type="term" value="F:precorrin-2 dehydrogenase activity"/>
    <property type="evidence" value="ECO:0007669"/>
    <property type="project" value="UniProtKB-EC"/>
</dbReference>
<protein>
    <recommendedName>
        <fullName evidence="2">precorrin-2 dehydrogenase</fullName>
        <ecNumber evidence="2">1.3.1.76</ecNumber>
    </recommendedName>
</protein>
<evidence type="ECO:0000256" key="5">
    <source>
        <dbReference type="ARBA" id="ARBA00023244"/>
    </source>
</evidence>
<organism evidence="7 8">
    <name type="scientific">Balneicella halophila</name>
    <dbReference type="NCBI Taxonomy" id="1537566"/>
    <lineage>
        <taxon>Bacteria</taxon>
        <taxon>Pseudomonadati</taxon>
        <taxon>Bacteroidota</taxon>
        <taxon>Bacteroidia</taxon>
        <taxon>Bacteroidales</taxon>
        <taxon>Balneicellaceae</taxon>
        <taxon>Balneicella</taxon>
    </lineage>
</organism>
<dbReference type="OrthoDB" id="45564at2"/>
<dbReference type="AlphaFoldDB" id="A0A7L4URN3"/>
<evidence type="ECO:0000256" key="6">
    <source>
        <dbReference type="ARBA" id="ARBA00047561"/>
    </source>
</evidence>
<dbReference type="GO" id="GO:0004325">
    <property type="term" value="F:ferrochelatase activity"/>
    <property type="evidence" value="ECO:0007669"/>
    <property type="project" value="InterPro"/>
</dbReference>
<evidence type="ECO:0000256" key="2">
    <source>
        <dbReference type="ARBA" id="ARBA00012400"/>
    </source>
</evidence>
<comment type="pathway">
    <text evidence="1">Porphyrin-containing compound metabolism; siroheme biosynthesis; sirohydrochlorin from precorrin-2: step 1/1.</text>
</comment>
<sequence>MSFYNLSIDIRKQKCVVVGGGRVALRKVRKLCEADAHVVVNALDYLPEFYEKPLASQISIEQSEYSKELLKGATLVFAATSDFQLNQQVCADAKELGILVNSVNGEEYGSFIIPATYSNSILTLAITTDGQAPLLSKELRKYFQEKIENVSTELLEEIVLLRKEMVSEDDEKEKQGLEEKLHKKIKQIINQIERV</sequence>
<proteinExistence type="predicted"/>
<name>A0A7L4URN3_BALHA</name>
<dbReference type="UniPathway" id="UPA00262">
    <property type="reaction ID" value="UER00222"/>
</dbReference>
<accession>A0A7L4URN3</accession>
<reference evidence="7 8" key="1">
    <citation type="submission" date="2018-05" db="EMBL/GenBank/DDBJ databases">
        <title>Genomic Encyclopedia of Type Strains, Phase IV (KMG-IV): sequencing the most valuable type-strain genomes for metagenomic binning, comparative biology and taxonomic classification.</title>
        <authorList>
            <person name="Goeker M."/>
        </authorList>
    </citation>
    <scope>NUCLEOTIDE SEQUENCE [LARGE SCALE GENOMIC DNA]</scope>
    <source>
        <strain evidence="7 8">DSM 28579</strain>
    </source>
</reference>
<keyword evidence="5" id="KW-0627">Porphyrin biosynthesis</keyword>
<dbReference type="NCBIfam" id="TIGR01470">
    <property type="entry name" value="cysG_Nterm"/>
    <property type="match status" value="1"/>
</dbReference>
<dbReference type="Gene3D" id="3.40.50.720">
    <property type="entry name" value="NAD(P)-binding Rossmann-like Domain"/>
    <property type="match status" value="1"/>
</dbReference>
<evidence type="ECO:0000256" key="1">
    <source>
        <dbReference type="ARBA" id="ARBA00005010"/>
    </source>
</evidence>